<dbReference type="CDD" id="cd02509">
    <property type="entry name" value="GDP-M1P_Guanylyltransferase"/>
    <property type="match status" value="1"/>
</dbReference>
<sequence>MLHAIIMAGGSGTRFWPASRRATPKQLLPLAGERSMIQATRDRLGAVSSADRTYVITSKALVDPVCEQLPELNAANVVGEPCRRDTAPCVGLAAVLVAAEDPDAVMLVCPSDHVIEQHDRFAEAVQRGEAVLKESPDAIITFGIRPSYPAESFGYIQQGEKLAGHDAFAVKCFREKPNAETAKEYVDAGTFLWNSGIFMWRAQTILDALAKLEPEMYSHLQKIADAIGTDSYSETLQREFEAIDGKSVDYAVMERHKEVVVIEAPFDWDDVGSWQAVSRLHPHDEDGNAVVGSHIGIDSKNCIIHARPGHTIVTIDTEDLIVVQTPDATLVAPRTSEERVREAVAELSRREMTELM</sequence>
<keyword evidence="5" id="KW-0547">Nucleotide-binding</keyword>
<dbReference type="SUPFAM" id="SSF159283">
    <property type="entry name" value="Guanosine diphospho-D-mannose pyrophosphorylase/mannose-6-phosphate isomerase linker domain"/>
    <property type="match status" value="1"/>
</dbReference>
<dbReference type="Proteomes" id="UP000536179">
    <property type="component" value="Unassembled WGS sequence"/>
</dbReference>
<dbReference type="Pfam" id="PF00483">
    <property type="entry name" value="NTP_transferase"/>
    <property type="match status" value="1"/>
</dbReference>
<evidence type="ECO:0000256" key="7">
    <source>
        <dbReference type="ARBA" id="ARBA00047343"/>
    </source>
</evidence>
<keyword evidence="4 10" id="KW-0548">Nucleotidyltransferase</keyword>
<dbReference type="EMBL" id="JACHXU010000011">
    <property type="protein sequence ID" value="MBB3207609.1"/>
    <property type="molecule type" value="Genomic_DNA"/>
</dbReference>
<dbReference type="Pfam" id="PF22640">
    <property type="entry name" value="ManC_GMP_beta-helix"/>
    <property type="match status" value="1"/>
</dbReference>
<accession>A0A7W5H6L8</accession>
<dbReference type="PANTHER" id="PTHR46390:SF1">
    <property type="entry name" value="MANNOSE-1-PHOSPHATE GUANYLYLTRANSFERASE"/>
    <property type="match status" value="1"/>
</dbReference>
<feature type="domain" description="Nucleotidyl transferase" evidence="8">
    <location>
        <begin position="4"/>
        <end position="285"/>
    </location>
</feature>
<dbReference type="AlphaFoldDB" id="A0A7W5H6L8"/>
<protein>
    <recommendedName>
        <fullName evidence="2">mannose-1-phosphate guanylyltransferase</fullName>
        <ecNumber evidence="2">2.7.7.13</ecNumber>
    </recommendedName>
</protein>
<keyword evidence="6" id="KW-0342">GTP-binding</keyword>
<dbReference type="InterPro" id="IPR049577">
    <property type="entry name" value="GMPP_N"/>
</dbReference>
<evidence type="ECO:0000256" key="2">
    <source>
        <dbReference type="ARBA" id="ARBA00012387"/>
    </source>
</evidence>
<dbReference type="EC" id="2.7.7.13" evidence="2"/>
<comment type="similarity">
    <text evidence="1">Belongs to the mannose-6-phosphate isomerase type 2 family.</text>
</comment>
<evidence type="ECO:0000256" key="1">
    <source>
        <dbReference type="ARBA" id="ARBA00006115"/>
    </source>
</evidence>
<name>A0A7W5H6L8_9BACT</name>
<comment type="caution">
    <text evidence="10">The sequence shown here is derived from an EMBL/GenBank/DDBJ whole genome shotgun (WGS) entry which is preliminary data.</text>
</comment>
<dbReference type="GO" id="GO:0004475">
    <property type="term" value="F:mannose-1-phosphate guanylyltransferase (GTP) activity"/>
    <property type="evidence" value="ECO:0007669"/>
    <property type="project" value="UniProtKB-EC"/>
</dbReference>
<keyword evidence="11" id="KW-1185">Reference proteome</keyword>
<dbReference type="Gene3D" id="3.90.550.10">
    <property type="entry name" value="Spore Coat Polysaccharide Biosynthesis Protein SpsA, Chain A"/>
    <property type="match status" value="1"/>
</dbReference>
<comment type="catalytic activity">
    <reaction evidence="7">
        <text>alpha-D-mannose 1-phosphate + GTP + H(+) = GDP-alpha-D-mannose + diphosphate</text>
        <dbReference type="Rhea" id="RHEA:15229"/>
        <dbReference type="ChEBI" id="CHEBI:15378"/>
        <dbReference type="ChEBI" id="CHEBI:33019"/>
        <dbReference type="ChEBI" id="CHEBI:37565"/>
        <dbReference type="ChEBI" id="CHEBI:57527"/>
        <dbReference type="ChEBI" id="CHEBI:58409"/>
        <dbReference type="EC" id="2.7.7.13"/>
    </reaction>
</comment>
<evidence type="ECO:0000259" key="8">
    <source>
        <dbReference type="Pfam" id="PF00483"/>
    </source>
</evidence>
<gene>
    <name evidence="10" type="ORF">FHS27_003434</name>
</gene>
<evidence type="ECO:0000313" key="10">
    <source>
        <dbReference type="EMBL" id="MBB3207609.1"/>
    </source>
</evidence>
<dbReference type="GO" id="GO:0005525">
    <property type="term" value="F:GTP binding"/>
    <property type="evidence" value="ECO:0007669"/>
    <property type="project" value="UniProtKB-KW"/>
</dbReference>
<dbReference type="FunFam" id="3.90.550.10:FF:000046">
    <property type="entry name" value="Mannose-1-phosphate guanylyltransferase (GDP)"/>
    <property type="match status" value="1"/>
</dbReference>
<feature type="domain" description="MannoseP isomerase/GMP-like beta-helix" evidence="9">
    <location>
        <begin position="292"/>
        <end position="347"/>
    </location>
</feature>
<dbReference type="InterPro" id="IPR054566">
    <property type="entry name" value="ManC/GMP-like_b-helix"/>
</dbReference>
<proteinExistence type="inferred from homology"/>
<evidence type="ECO:0000313" key="11">
    <source>
        <dbReference type="Proteomes" id="UP000536179"/>
    </source>
</evidence>
<evidence type="ECO:0000256" key="6">
    <source>
        <dbReference type="ARBA" id="ARBA00023134"/>
    </source>
</evidence>
<evidence type="ECO:0000259" key="9">
    <source>
        <dbReference type="Pfam" id="PF22640"/>
    </source>
</evidence>
<dbReference type="InterPro" id="IPR029044">
    <property type="entry name" value="Nucleotide-diphossugar_trans"/>
</dbReference>
<evidence type="ECO:0000256" key="3">
    <source>
        <dbReference type="ARBA" id="ARBA00022679"/>
    </source>
</evidence>
<dbReference type="PANTHER" id="PTHR46390">
    <property type="entry name" value="MANNOSE-1-PHOSPHATE GUANYLYLTRANSFERASE"/>
    <property type="match status" value="1"/>
</dbReference>
<dbReference type="RefSeq" id="WP_184305923.1">
    <property type="nucleotide sequence ID" value="NZ_JACHXU010000011.1"/>
</dbReference>
<dbReference type="InterPro" id="IPR005835">
    <property type="entry name" value="NTP_transferase_dom"/>
</dbReference>
<organism evidence="10 11">
    <name type="scientific">Aporhodopirellula rubra</name>
    <dbReference type="NCBI Taxonomy" id="980271"/>
    <lineage>
        <taxon>Bacteria</taxon>
        <taxon>Pseudomonadati</taxon>
        <taxon>Planctomycetota</taxon>
        <taxon>Planctomycetia</taxon>
        <taxon>Pirellulales</taxon>
        <taxon>Pirellulaceae</taxon>
        <taxon>Aporhodopirellula</taxon>
    </lineage>
</organism>
<evidence type="ECO:0000256" key="4">
    <source>
        <dbReference type="ARBA" id="ARBA00022695"/>
    </source>
</evidence>
<dbReference type="GO" id="GO:0009298">
    <property type="term" value="P:GDP-mannose biosynthetic process"/>
    <property type="evidence" value="ECO:0007669"/>
    <property type="project" value="TreeGrafter"/>
</dbReference>
<evidence type="ECO:0000256" key="5">
    <source>
        <dbReference type="ARBA" id="ARBA00022741"/>
    </source>
</evidence>
<keyword evidence="3 10" id="KW-0808">Transferase</keyword>
<dbReference type="SUPFAM" id="SSF53448">
    <property type="entry name" value="Nucleotide-diphospho-sugar transferases"/>
    <property type="match status" value="1"/>
</dbReference>
<reference evidence="10 11" key="1">
    <citation type="submission" date="2020-08" db="EMBL/GenBank/DDBJ databases">
        <title>Genomic Encyclopedia of Type Strains, Phase III (KMG-III): the genomes of soil and plant-associated and newly described type strains.</title>
        <authorList>
            <person name="Whitman W."/>
        </authorList>
    </citation>
    <scope>NUCLEOTIDE SEQUENCE [LARGE SCALE GENOMIC DNA]</scope>
    <source>
        <strain evidence="10 11">CECT 8075</strain>
    </source>
</reference>
<dbReference type="InterPro" id="IPR051161">
    <property type="entry name" value="Mannose-6P_isomerase_type2"/>
</dbReference>